<dbReference type="EMBL" id="PUBV01000097">
    <property type="protein sequence ID" value="PWB04748.1"/>
    <property type="molecule type" value="Genomic_DNA"/>
</dbReference>
<dbReference type="GeneID" id="93423216"/>
<comment type="caution">
    <text evidence="5">The sequence shown here is derived from an EMBL/GenBank/DDBJ whole genome shotgun (WGS) entry which is preliminary data.</text>
</comment>
<proteinExistence type="inferred from homology"/>
<evidence type="ECO:0000313" key="5">
    <source>
        <dbReference type="EMBL" id="PWB04748.1"/>
    </source>
</evidence>
<evidence type="ECO:0000313" key="6">
    <source>
        <dbReference type="Proteomes" id="UP000244925"/>
    </source>
</evidence>
<accession>A0A2V1IU50</accession>
<evidence type="ECO:0000256" key="1">
    <source>
        <dbReference type="ARBA" id="ARBA00010923"/>
    </source>
</evidence>
<dbReference type="Gene3D" id="3.90.220.20">
    <property type="entry name" value="DNA methylase specificity domains"/>
    <property type="match status" value="1"/>
</dbReference>
<dbReference type="AlphaFoldDB" id="A0A2V1IU50"/>
<dbReference type="GO" id="GO:0009307">
    <property type="term" value="P:DNA restriction-modification system"/>
    <property type="evidence" value="ECO:0007669"/>
    <property type="project" value="UniProtKB-KW"/>
</dbReference>
<gene>
    <name evidence="5" type="ORF">C5O25_13030</name>
</gene>
<reference evidence="6" key="1">
    <citation type="submission" date="2018-02" db="EMBL/GenBank/DDBJ databases">
        <authorList>
            <person name="Clavel T."/>
            <person name="Strowig T."/>
        </authorList>
    </citation>
    <scope>NUCLEOTIDE SEQUENCE [LARGE SCALE GENOMIC DNA]</scope>
    <source>
        <strain evidence="6">DSM 100764</strain>
    </source>
</reference>
<sequence length="118" mass="13156">MNHGWEIRPLQDICNKASSNLMQKNIDSENGKYPVFGASGIAGYIDYYVQAKDYIGIIKDGSGVGRVSVYPKESSLLGTLQYIIPNENMDLRYVPDAQRLGYPHSGSIQKPEKARHAH</sequence>
<comment type="similarity">
    <text evidence="1">Belongs to the type-I restriction system S methylase family.</text>
</comment>
<dbReference type="SUPFAM" id="SSF116734">
    <property type="entry name" value="DNA methylase specificity domain"/>
    <property type="match status" value="1"/>
</dbReference>
<name>A0A2V1IU50_9BACT</name>
<protein>
    <recommendedName>
        <fullName evidence="4">Type I restriction modification DNA specificity domain-containing protein</fullName>
    </recommendedName>
</protein>
<evidence type="ECO:0000256" key="3">
    <source>
        <dbReference type="ARBA" id="ARBA00023125"/>
    </source>
</evidence>
<keyword evidence="3" id="KW-0238">DNA-binding</keyword>
<dbReference type="RefSeq" id="WP_107037116.1">
    <property type="nucleotide sequence ID" value="NZ_CP098825.1"/>
</dbReference>
<evidence type="ECO:0000256" key="2">
    <source>
        <dbReference type="ARBA" id="ARBA00022747"/>
    </source>
</evidence>
<dbReference type="InterPro" id="IPR000055">
    <property type="entry name" value="Restrct_endonuc_typeI_TRD"/>
</dbReference>
<keyword evidence="6" id="KW-1185">Reference proteome</keyword>
<dbReference type="GO" id="GO:0003677">
    <property type="term" value="F:DNA binding"/>
    <property type="evidence" value="ECO:0007669"/>
    <property type="project" value="UniProtKB-KW"/>
</dbReference>
<evidence type="ECO:0000259" key="4">
    <source>
        <dbReference type="Pfam" id="PF01420"/>
    </source>
</evidence>
<dbReference type="InterPro" id="IPR044946">
    <property type="entry name" value="Restrct_endonuc_typeI_TRD_sf"/>
</dbReference>
<dbReference type="Pfam" id="PF01420">
    <property type="entry name" value="Methylase_S"/>
    <property type="match status" value="1"/>
</dbReference>
<keyword evidence="2" id="KW-0680">Restriction system</keyword>
<feature type="domain" description="Type I restriction modification DNA specificity" evidence="4">
    <location>
        <begin position="3"/>
        <end position="88"/>
    </location>
</feature>
<organism evidence="5 6">
    <name type="scientific">Paramuribaculum intestinale</name>
    <dbReference type="NCBI Taxonomy" id="2094151"/>
    <lineage>
        <taxon>Bacteria</taxon>
        <taxon>Pseudomonadati</taxon>
        <taxon>Bacteroidota</taxon>
        <taxon>Bacteroidia</taxon>
        <taxon>Bacteroidales</taxon>
        <taxon>Muribaculaceae</taxon>
        <taxon>Paramuribaculum</taxon>
    </lineage>
</organism>
<dbReference type="Proteomes" id="UP000244925">
    <property type="component" value="Unassembled WGS sequence"/>
</dbReference>